<dbReference type="Proteomes" id="UP001626537">
    <property type="component" value="Chromosome"/>
</dbReference>
<evidence type="ECO:0000313" key="7">
    <source>
        <dbReference type="EMBL" id="WOJ94168.1"/>
    </source>
</evidence>
<reference evidence="7 8" key="1">
    <citation type="submission" date="2023-10" db="EMBL/GenBank/DDBJ databases">
        <title>Two novel species belonging to the OM43/NOR5 clade.</title>
        <authorList>
            <person name="Park M."/>
        </authorList>
    </citation>
    <scope>NUCLEOTIDE SEQUENCE [LARGE SCALE GENOMIC DNA]</scope>
    <source>
        <strain evidence="7 8">IMCC43200</strain>
    </source>
</reference>
<comment type="similarity">
    <text evidence="2">Belongs to the DUF177 domain family.</text>
</comment>
<evidence type="ECO:0000256" key="3">
    <source>
        <dbReference type="ARBA" id="ARBA00015716"/>
    </source>
</evidence>
<evidence type="ECO:0000313" key="8">
    <source>
        <dbReference type="Proteomes" id="UP001626537"/>
    </source>
</evidence>
<evidence type="ECO:0000256" key="2">
    <source>
        <dbReference type="ARBA" id="ARBA00010740"/>
    </source>
</evidence>
<dbReference type="PANTHER" id="PTHR38099:SF1">
    <property type="entry name" value="LARGE RIBOSOMAL RNA SUBUNIT ACCUMULATION PROTEIN YCED"/>
    <property type="match status" value="1"/>
</dbReference>
<sequence length="182" mass="19730">MSAAPLPNRVNIRKAVTRCAKYSGCLGSEQLPQFAALLDPAKPFVDVDVEFGSNEEGQQFAAVEMGARVVLECQRCLQPVHCELRASSRLGLVPGDEQAQQLPADLEPLIAVDEVDLWELAGEELALALPVVAYHPEGECEPPKSGRLDRSDNEERDSTDQASENPFSVLSALLDSGDTKEK</sequence>
<evidence type="ECO:0000256" key="1">
    <source>
        <dbReference type="ARBA" id="ARBA00002868"/>
    </source>
</evidence>
<evidence type="ECO:0000256" key="5">
    <source>
        <dbReference type="ARBA" id="ARBA00031841"/>
    </source>
</evidence>
<organism evidence="7 8">
    <name type="scientific">Congregibacter variabilis</name>
    <dbReference type="NCBI Taxonomy" id="3081200"/>
    <lineage>
        <taxon>Bacteria</taxon>
        <taxon>Pseudomonadati</taxon>
        <taxon>Pseudomonadota</taxon>
        <taxon>Gammaproteobacteria</taxon>
        <taxon>Cellvibrionales</taxon>
        <taxon>Halieaceae</taxon>
        <taxon>Congregibacter</taxon>
    </lineage>
</organism>
<dbReference type="Pfam" id="PF02620">
    <property type="entry name" value="YceD"/>
    <property type="match status" value="1"/>
</dbReference>
<gene>
    <name evidence="7" type="ORF">R0135_03125</name>
</gene>
<evidence type="ECO:0000256" key="6">
    <source>
        <dbReference type="SAM" id="MobiDB-lite"/>
    </source>
</evidence>
<name>A0ABZ0I3T0_9GAMM</name>
<evidence type="ECO:0000256" key="4">
    <source>
        <dbReference type="ARBA" id="ARBA00022517"/>
    </source>
</evidence>
<dbReference type="InterPro" id="IPR039255">
    <property type="entry name" value="YceD_bac"/>
</dbReference>
<dbReference type="RefSeq" id="WP_407348805.1">
    <property type="nucleotide sequence ID" value="NZ_CP136864.1"/>
</dbReference>
<comment type="function">
    <text evidence="1">Plays a role in synthesis, processing and/or stability of 23S rRNA.</text>
</comment>
<accession>A0ABZ0I3T0</accession>
<feature type="compositionally biased region" description="Basic and acidic residues" evidence="6">
    <location>
        <begin position="136"/>
        <end position="159"/>
    </location>
</feature>
<dbReference type="PANTHER" id="PTHR38099">
    <property type="entry name" value="LARGE RIBOSOMAL RNA SUBUNIT ACCUMULATION PROTEIN YCED"/>
    <property type="match status" value="1"/>
</dbReference>
<protein>
    <recommendedName>
        <fullName evidence="3">Large ribosomal RNA subunit accumulation protein YceD</fullName>
    </recommendedName>
    <alternativeName>
        <fullName evidence="5">23S rRNA accumulation protein YceD</fullName>
    </alternativeName>
</protein>
<keyword evidence="4" id="KW-0690">Ribosome biogenesis</keyword>
<proteinExistence type="inferred from homology"/>
<feature type="region of interest" description="Disordered" evidence="6">
    <location>
        <begin position="136"/>
        <end position="182"/>
    </location>
</feature>
<dbReference type="EMBL" id="CP136864">
    <property type="protein sequence ID" value="WOJ94168.1"/>
    <property type="molecule type" value="Genomic_DNA"/>
</dbReference>
<keyword evidence="8" id="KW-1185">Reference proteome</keyword>
<dbReference type="InterPro" id="IPR003772">
    <property type="entry name" value="YceD"/>
</dbReference>